<feature type="transmembrane region" description="Helical" evidence="1">
    <location>
        <begin position="426"/>
        <end position="450"/>
    </location>
</feature>
<keyword evidence="1" id="KW-1133">Transmembrane helix</keyword>
<feature type="transmembrane region" description="Helical" evidence="1">
    <location>
        <begin position="511"/>
        <end position="533"/>
    </location>
</feature>
<feature type="transmembrane region" description="Helical" evidence="1">
    <location>
        <begin position="45"/>
        <end position="64"/>
    </location>
</feature>
<evidence type="ECO:0000313" key="3">
    <source>
        <dbReference type="EMBL" id="UOM51814.1"/>
    </source>
</evidence>
<feature type="transmembrane region" description="Helical" evidence="1">
    <location>
        <begin position="98"/>
        <end position="118"/>
    </location>
</feature>
<keyword evidence="1" id="KW-0812">Transmembrane</keyword>
<evidence type="ECO:0000259" key="2">
    <source>
        <dbReference type="Pfam" id="PF06808"/>
    </source>
</evidence>
<gene>
    <name evidence="3" type="ORF">MUG09_03350</name>
</gene>
<feature type="transmembrane region" description="Helical" evidence="1">
    <location>
        <begin position="629"/>
        <end position="645"/>
    </location>
</feature>
<dbReference type="NCBIfam" id="TIGR02123">
    <property type="entry name" value="TRAP_fused"/>
    <property type="match status" value="1"/>
</dbReference>
<feature type="transmembrane region" description="Helical" evidence="1">
    <location>
        <begin position="607"/>
        <end position="623"/>
    </location>
</feature>
<protein>
    <submittedName>
        <fullName evidence="3">TRAP transporter permease</fullName>
    </submittedName>
</protein>
<feature type="transmembrane region" description="Helical" evidence="1">
    <location>
        <begin position="192"/>
        <end position="219"/>
    </location>
</feature>
<evidence type="ECO:0000313" key="4">
    <source>
        <dbReference type="Proteomes" id="UP000829708"/>
    </source>
</evidence>
<feature type="transmembrane region" description="Helical" evidence="1">
    <location>
        <begin position="486"/>
        <end position="505"/>
    </location>
</feature>
<sequence>MKEKKRSRLFKRHEEDEVLEIKVAATLEGNTKPQSFYIAKTIQDVLALGLGFFTLYTCFTGLLTDVIQRSFFLAFVMPMVFLNAFTKKRKEYGPIMKSTGVLFAVLSGLVYTFTAFNYTKMGTTYGAFPPLYLIVATLGVLLVLEAARRIMGPAITIIAGVFIVYALFGKYLPGSLWNRGYSWTRIVKTLYVSSAGVFSTPLGTASTIIIMFVIFGAFLEATRGSELFMDIAFALTGKSIGGPAKAAVVSSALVGCISGSASANVATTGVFTIPLMKKAGYSPEYAGAVEAVASTGSQIMPPIMGSAAFIIAETLGIPFKAIIAAAIIPALLYYISVYFSIHYESSKRGLTGMDAKDIPDARKTLRKYGLSIIPLFVLIAMIVMGYGAMYTALFATSFAIALSFVNKNTRMSFKTIVYSLIKGCKGVMSIATACAAAGCVIGIISLTGLGLKLSSLIISISGGRLIVVLLLTEVALFVLGMGLPTAPAYMLVAVLVAPALTQLGVPELAAHMFVFYGACLSSITPPVAMAAYTAAGIANASPIKIGMLAVKLAIVTYIAPIFFVYSPELIGIGTPSQIILAFISGVIGCFGLSIGIVGYFKTKLHPLMRVLTIGAGLMCIYPGIWTDSVGYTIIIGIGLVNLIMARRNRLKQLA</sequence>
<feature type="transmembrane region" description="Helical" evidence="1">
    <location>
        <begin position="456"/>
        <end position="479"/>
    </location>
</feature>
<feature type="transmembrane region" description="Helical" evidence="1">
    <location>
        <begin position="130"/>
        <end position="147"/>
    </location>
</feature>
<feature type="transmembrane region" description="Helical" evidence="1">
    <location>
        <begin position="321"/>
        <end position="341"/>
    </location>
</feature>
<proteinExistence type="predicted"/>
<keyword evidence="4" id="KW-1185">Reference proteome</keyword>
<feature type="domain" description="TRAP C4-dicarboxylate transport system permease DctM subunit" evidence="2">
    <location>
        <begin position="138"/>
        <end position="569"/>
    </location>
</feature>
<keyword evidence="1" id="KW-0472">Membrane</keyword>
<accession>A0ABY4DC21</accession>
<feature type="transmembrane region" description="Helical" evidence="1">
    <location>
        <begin position="70"/>
        <end position="86"/>
    </location>
</feature>
<feature type="transmembrane region" description="Helical" evidence="1">
    <location>
        <begin position="545"/>
        <end position="566"/>
    </location>
</feature>
<feature type="transmembrane region" description="Helical" evidence="1">
    <location>
        <begin position="372"/>
        <end position="405"/>
    </location>
</feature>
<dbReference type="Pfam" id="PF06808">
    <property type="entry name" value="DctM"/>
    <property type="match status" value="1"/>
</dbReference>
<dbReference type="InterPro" id="IPR011853">
    <property type="entry name" value="TRAP_DctM-Dct_fused"/>
</dbReference>
<dbReference type="InterPro" id="IPR010656">
    <property type="entry name" value="DctM"/>
</dbReference>
<feature type="transmembrane region" description="Helical" evidence="1">
    <location>
        <begin position="154"/>
        <end position="172"/>
    </location>
</feature>
<dbReference type="PANTHER" id="PTHR43849:SF2">
    <property type="entry name" value="BLL3936 PROTEIN"/>
    <property type="match status" value="1"/>
</dbReference>
<dbReference type="RefSeq" id="WP_244773549.1">
    <property type="nucleotide sequence ID" value="NZ_CP094929.1"/>
</dbReference>
<dbReference type="Proteomes" id="UP000829708">
    <property type="component" value="Chromosome"/>
</dbReference>
<reference evidence="4" key="1">
    <citation type="journal article" date="2024" name="J Bioinform Genom">
        <title>Complete genome sequence of the type strain bacterium Sphaerochaeta associata GLS2t (VKM B-2742)t.</title>
        <authorList>
            <person name="Troshina O.Y."/>
            <person name="Tepeeva A.N."/>
            <person name="Arzamasceva V.O."/>
            <person name="Whitman W.B."/>
            <person name="Varghese N."/>
            <person name="Shapiro N."/>
            <person name="Woyke T."/>
            <person name="Kripides N.C."/>
            <person name="Vasilenko O.V."/>
        </authorList>
    </citation>
    <scope>NUCLEOTIDE SEQUENCE [LARGE SCALE GENOMIC DNA]</scope>
    <source>
        <strain evidence="4">GLS2T</strain>
    </source>
</reference>
<name>A0ABY4DC21_9SPIR</name>
<evidence type="ECO:0000256" key="1">
    <source>
        <dbReference type="SAM" id="Phobius"/>
    </source>
</evidence>
<feature type="transmembrane region" description="Helical" evidence="1">
    <location>
        <begin position="578"/>
        <end position="600"/>
    </location>
</feature>
<dbReference type="EMBL" id="CP094929">
    <property type="protein sequence ID" value="UOM51814.1"/>
    <property type="molecule type" value="Genomic_DNA"/>
</dbReference>
<organism evidence="3 4">
    <name type="scientific">Sphaerochaeta associata</name>
    <dbReference type="NCBI Taxonomy" id="1129264"/>
    <lineage>
        <taxon>Bacteria</taxon>
        <taxon>Pseudomonadati</taxon>
        <taxon>Spirochaetota</taxon>
        <taxon>Spirochaetia</taxon>
        <taxon>Spirochaetales</taxon>
        <taxon>Sphaerochaetaceae</taxon>
        <taxon>Sphaerochaeta</taxon>
    </lineage>
</organism>
<dbReference type="PANTHER" id="PTHR43849">
    <property type="entry name" value="BLL3936 PROTEIN"/>
    <property type="match status" value="1"/>
</dbReference>